<sequence length="327" mass="36503">METVDKIKAKFNPRNRDGVYIRVIQYNTNASRSNCPQGVECQPVGFKEAYARVGKYYNLIHKYKILGNELPIEVNMDGTIGRIAVLISDNHSIGNQSYLQNTIEKYQIEKDLQFLKVGVDDSQNIDEVATNIGQTAFATCFSQLENQVKLSLDVVDESVGYDNKIEVDCHLSGTPFGARPVSFELLKDGISVENKTDENQRYVIGGISDIDLCKFTCSAHYMYGVSISQRVDFVLMAGPPRNLKKNRSVIMKSGESIDIHCHNGRRQDADFSFRFNGNPLPELSNNGGTTYIIKGAQVKSGACYADHREASYCSSNLARMGWVHSLL</sequence>
<dbReference type="AlphaFoldDB" id="A0A915J8H3"/>
<keyword evidence="1" id="KW-1185">Reference proteome</keyword>
<protein>
    <submittedName>
        <fullName evidence="2">VWFA domain-containing protein</fullName>
    </submittedName>
</protein>
<dbReference type="Proteomes" id="UP000887565">
    <property type="component" value="Unplaced"/>
</dbReference>
<dbReference type="WBParaSite" id="nRc.2.0.1.t22053-RA">
    <property type="protein sequence ID" value="nRc.2.0.1.t22053-RA"/>
    <property type="gene ID" value="nRc.2.0.1.g22053"/>
</dbReference>
<organism evidence="1 2">
    <name type="scientific">Romanomermis culicivorax</name>
    <name type="common">Nematode worm</name>
    <dbReference type="NCBI Taxonomy" id="13658"/>
    <lineage>
        <taxon>Eukaryota</taxon>
        <taxon>Metazoa</taxon>
        <taxon>Ecdysozoa</taxon>
        <taxon>Nematoda</taxon>
        <taxon>Enoplea</taxon>
        <taxon>Dorylaimia</taxon>
        <taxon>Mermithida</taxon>
        <taxon>Mermithoidea</taxon>
        <taxon>Mermithidae</taxon>
        <taxon>Romanomermis</taxon>
    </lineage>
</organism>
<evidence type="ECO:0000313" key="1">
    <source>
        <dbReference type="Proteomes" id="UP000887565"/>
    </source>
</evidence>
<accession>A0A915J8H3</accession>
<evidence type="ECO:0000313" key="2">
    <source>
        <dbReference type="WBParaSite" id="nRc.2.0.1.t22053-RA"/>
    </source>
</evidence>
<reference evidence="2" key="1">
    <citation type="submission" date="2022-11" db="UniProtKB">
        <authorList>
            <consortium name="WormBaseParasite"/>
        </authorList>
    </citation>
    <scope>IDENTIFICATION</scope>
</reference>
<name>A0A915J8H3_ROMCU</name>
<proteinExistence type="predicted"/>